<dbReference type="PANTHER" id="PTHR33434">
    <property type="entry name" value="DEGV DOMAIN-CONTAINING PROTEIN DR_1986-RELATED"/>
    <property type="match status" value="1"/>
</dbReference>
<protein>
    <recommendedName>
        <fullName evidence="4">Fatty acid-binding protein DegV</fullName>
    </recommendedName>
</protein>
<dbReference type="Proteomes" id="UP000317778">
    <property type="component" value="Unassembled WGS sequence"/>
</dbReference>
<reference evidence="2 3" key="1">
    <citation type="submission" date="2017-06" db="EMBL/GenBank/DDBJ databases">
        <title>Novel microbial phyla capable of carbon fixation and sulfur reduction in deep-sea sediments.</title>
        <authorList>
            <person name="Huang J."/>
            <person name="Baker B."/>
            <person name="Wang Y."/>
        </authorList>
    </citation>
    <scope>NUCLEOTIDE SEQUENCE [LARGE SCALE GENOMIC DNA]</scope>
    <source>
        <strain evidence="2">B3_TA06</strain>
    </source>
</reference>
<evidence type="ECO:0000256" key="1">
    <source>
        <dbReference type="ARBA" id="ARBA00023121"/>
    </source>
</evidence>
<dbReference type="InterPro" id="IPR003797">
    <property type="entry name" value="DegV"/>
</dbReference>
<evidence type="ECO:0000313" key="3">
    <source>
        <dbReference type="Proteomes" id="UP000317778"/>
    </source>
</evidence>
<name>A0A532V7R1_UNCT6</name>
<dbReference type="AlphaFoldDB" id="A0A532V7R1"/>
<dbReference type="InterPro" id="IPR043168">
    <property type="entry name" value="DegV_C"/>
</dbReference>
<proteinExistence type="predicted"/>
<dbReference type="NCBIfam" id="TIGR00762">
    <property type="entry name" value="DegV"/>
    <property type="match status" value="1"/>
</dbReference>
<dbReference type="Gene3D" id="3.30.1180.10">
    <property type="match status" value="1"/>
</dbReference>
<sequence>MDTSARRKIGIVTDEASNLSEDFALKHDIEVAKYPVWFPDEDEEIKDTKALYQRMRELKKTAKTSAPPPLRFKKAYKRSLEKFDKVLVILLFKGWSGTFDSATQARDQMAPEDKERIELFDTHLASVAEGLVVWKAQELANQGKELPEILKILEEFKEGVKLLAFMEDLVWLVRGGRLHEPWATPALALQKAGVRPAIGIVNGQVKMTGLKLFSKDIITAIINELKRVSRKGKVRLAVAHADISEESLSRLKQGIEELGAETLFVSQLTPLIGSHTGPGTIMVAYHY</sequence>
<keyword evidence="1" id="KW-0446">Lipid-binding</keyword>
<gene>
    <name evidence="2" type="ORF">CEE36_05845</name>
</gene>
<evidence type="ECO:0000313" key="2">
    <source>
        <dbReference type="EMBL" id="TKJ43007.1"/>
    </source>
</evidence>
<organism evidence="2 3">
    <name type="scientific">candidate division TA06 bacterium B3_TA06</name>
    <dbReference type="NCBI Taxonomy" id="2012487"/>
    <lineage>
        <taxon>Bacteria</taxon>
        <taxon>Bacteria division TA06</taxon>
    </lineage>
</organism>
<dbReference type="Pfam" id="PF02645">
    <property type="entry name" value="DegV"/>
    <property type="match status" value="1"/>
</dbReference>
<comment type="caution">
    <text evidence="2">The sequence shown here is derived from an EMBL/GenBank/DDBJ whole genome shotgun (WGS) entry which is preliminary data.</text>
</comment>
<dbReference type="Gene3D" id="3.40.50.10170">
    <property type="match status" value="1"/>
</dbReference>
<dbReference type="PROSITE" id="PS51482">
    <property type="entry name" value="DEGV"/>
    <property type="match status" value="1"/>
</dbReference>
<evidence type="ECO:0008006" key="4">
    <source>
        <dbReference type="Google" id="ProtNLM"/>
    </source>
</evidence>
<dbReference type="SUPFAM" id="SSF82549">
    <property type="entry name" value="DAK1/DegV-like"/>
    <property type="match status" value="1"/>
</dbReference>
<dbReference type="PANTHER" id="PTHR33434:SF2">
    <property type="entry name" value="FATTY ACID-BINDING PROTEIN TM_1468"/>
    <property type="match status" value="1"/>
</dbReference>
<dbReference type="GO" id="GO:0008289">
    <property type="term" value="F:lipid binding"/>
    <property type="evidence" value="ECO:0007669"/>
    <property type="project" value="UniProtKB-KW"/>
</dbReference>
<accession>A0A532V7R1</accession>
<dbReference type="EMBL" id="NJBO01000007">
    <property type="protein sequence ID" value="TKJ43007.1"/>
    <property type="molecule type" value="Genomic_DNA"/>
</dbReference>
<dbReference type="InterPro" id="IPR050270">
    <property type="entry name" value="DegV_domain_contain"/>
</dbReference>